<dbReference type="EMBL" id="CP012673">
    <property type="protein sequence ID" value="AUX45829.1"/>
    <property type="molecule type" value="Genomic_DNA"/>
</dbReference>
<gene>
    <name evidence="2" type="ORF">SOCE26_073250</name>
</gene>
<reference evidence="2 3" key="1">
    <citation type="submission" date="2015-09" db="EMBL/GenBank/DDBJ databases">
        <title>Sorangium comparison.</title>
        <authorList>
            <person name="Zaburannyi N."/>
            <person name="Bunk B."/>
            <person name="Overmann J."/>
            <person name="Mueller R."/>
        </authorList>
    </citation>
    <scope>NUCLEOTIDE SEQUENCE [LARGE SCALE GENOMIC DNA]</scope>
    <source>
        <strain evidence="2 3">So ce26</strain>
    </source>
</reference>
<feature type="signal peptide" evidence="1">
    <location>
        <begin position="1"/>
        <end position="22"/>
    </location>
</feature>
<name>A0A2L0F2Z7_SORCE</name>
<accession>A0A2L0F2Z7</accession>
<dbReference type="AlphaFoldDB" id="A0A2L0F2Z7"/>
<protein>
    <recommendedName>
        <fullName evidence="4">Cytochrome c domain-containing protein</fullName>
    </recommendedName>
</protein>
<evidence type="ECO:0008006" key="4">
    <source>
        <dbReference type="Google" id="ProtNLM"/>
    </source>
</evidence>
<evidence type="ECO:0000313" key="2">
    <source>
        <dbReference type="EMBL" id="AUX45829.1"/>
    </source>
</evidence>
<keyword evidence="1" id="KW-0732">Signal</keyword>
<proteinExistence type="predicted"/>
<evidence type="ECO:0000313" key="3">
    <source>
        <dbReference type="Proteomes" id="UP000238348"/>
    </source>
</evidence>
<dbReference type="Proteomes" id="UP000238348">
    <property type="component" value="Chromosome"/>
</dbReference>
<dbReference type="PROSITE" id="PS51257">
    <property type="entry name" value="PROKAR_LIPOPROTEIN"/>
    <property type="match status" value="1"/>
</dbReference>
<evidence type="ECO:0000256" key="1">
    <source>
        <dbReference type="SAM" id="SignalP"/>
    </source>
</evidence>
<feature type="chain" id="PRO_5014688355" description="Cytochrome c domain-containing protein" evidence="1">
    <location>
        <begin position="23"/>
        <end position="538"/>
    </location>
</feature>
<organism evidence="2 3">
    <name type="scientific">Sorangium cellulosum</name>
    <name type="common">Polyangium cellulosum</name>
    <dbReference type="NCBI Taxonomy" id="56"/>
    <lineage>
        <taxon>Bacteria</taxon>
        <taxon>Pseudomonadati</taxon>
        <taxon>Myxococcota</taxon>
        <taxon>Polyangia</taxon>
        <taxon>Polyangiales</taxon>
        <taxon>Polyangiaceae</taxon>
        <taxon>Sorangium</taxon>
    </lineage>
</organism>
<sequence>MHNRIIRFLAIGAMLAATGSAACFVEELPPAPPEPPTGESAESLTVPIEPRRSLAVTEEEIVRHFPLVDVLQQLITQSGAPTTPTALFNQWFDTFNDQSSGVVPWSPHCDDELTSGVASFNQFPWDCPRAEGTEAHTDPFDDSRKPDGYIPIGLFNRFDLAPRSGETCGEYRIVYARESGVPEFGGDSRNLLIFEAVLPNPHPECGIEACRPVAEFWSDLTATDDVEARAKRLREFYFDGLPGFKPVVHIDHYGANLSSGGYGNSMGQIRTNSFIDRKWMLREFKLVNDCRCKEDARVSCRLAMLPITTKANPYPELWSSSFGDPRQPAFQSSLAAQVPSLAVADINAFTYDAGDTFNSGQSIAQGGFPDSNDYVAFMDPSFHNDVQTALTGIGSSLLPEHIADRATALSCGGCHELSNGRDLGDGITWPSSRRFVHVDESTGLEPGPDGPRWPISQALTDVFLPFRQKLLESFLTSRPRMCDERTDPVDSRKLLPLNCRDRRVVEEVRSGRLLVTEEDLTKLELTIREKPLNRHSVH</sequence>